<reference evidence="2" key="1">
    <citation type="submission" date="2023-02" db="EMBL/GenBank/DDBJ databases">
        <title>Actinokineospora globicatena NBRC 15670.</title>
        <authorList>
            <person name="Ichikawa N."/>
            <person name="Sato H."/>
            <person name="Tonouchi N."/>
        </authorList>
    </citation>
    <scope>NUCLEOTIDE SEQUENCE</scope>
    <source>
        <strain evidence="2">NBRC 15670</strain>
    </source>
</reference>
<dbReference type="CDD" id="cd12108">
    <property type="entry name" value="Hr-like"/>
    <property type="match status" value="1"/>
</dbReference>
<dbReference type="EMBL" id="BSSD01000003">
    <property type="protein sequence ID" value="GLW91703.1"/>
    <property type="molecule type" value="Genomic_DNA"/>
</dbReference>
<organism evidence="2 3">
    <name type="scientific">Actinokineospora globicatena</name>
    <dbReference type="NCBI Taxonomy" id="103729"/>
    <lineage>
        <taxon>Bacteria</taxon>
        <taxon>Bacillati</taxon>
        <taxon>Actinomycetota</taxon>
        <taxon>Actinomycetes</taxon>
        <taxon>Pseudonocardiales</taxon>
        <taxon>Pseudonocardiaceae</taxon>
        <taxon>Actinokineospora</taxon>
    </lineage>
</organism>
<dbReference type="AlphaFoldDB" id="A0A9W6QJR3"/>
<dbReference type="Proteomes" id="UP001165042">
    <property type="component" value="Unassembled WGS sequence"/>
</dbReference>
<dbReference type="InterPro" id="IPR053206">
    <property type="entry name" value="Dimeric_xanthone_biosynth"/>
</dbReference>
<evidence type="ECO:0000313" key="3">
    <source>
        <dbReference type="Proteomes" id="UP001165042"/>
    </source>
</evidence>
<evidence type="ECO:0000313" key="2">
    <source>
        <dbReference type="EMBL" id="GLW91703.1"/>
    </source>
</evidence>
<gene>
    <name evidence="2" type="ORF">Aglo03_25190</name>
</gene>
<accession>A0A9W6QJR3</accession>
<comment type="caution">
    <text evidence="2">The sequence shown here is derived from an EMBL/GenBank/DDBJ whole genome shotgun (WGS) entry which is preliminary data.</text>
</comment>
<name>A0A9W6QJR3_9PSEU</name>
<evidence type="ECO:0000259" key="1">
    <source>
        <dbReference type="Pfam" id="PF01814"/>
    </source>
</evidence>
<sequence length="159" mass="17560">MAFGDELVRIHQWLREELAQLRGDVGAYLDGRGERPRELKAHCLSFCTALTKHHTGEDAGAFPVLAKDFPDLRPIIVKLEEDHQMVSSIVLSLEQLINDISDSPDEAEARRVRGELDGLTAILESHFIFEEGRIVKALNELTAEDGTTESLLGLSAPTG</sequence>
<dbReference type="Pfam" id="PF01814">
    <property type="entry name" value="Hemerythrin"/>
    <property type="match status" value="1"/>
</dbReference>
<keyword evidence="3" id="KW-1185">Reference proteome</keyword>
<dbReference type="InterPro" id="IPR012312">
    <property type="entry name" value="Hemerythrin-like"/>
</dbReference>
<dbReference type="Gene3D" id="1.20.120.520">
    <property type="entry name" value="nmb1532 protein domain like"/>
    <property type="match status" value="1"/>
</dbReference>
<dbReference type="PANTHER" id="PTHR38048:SF1">
    <property type="entry name" value="HEMERYTHRIN-LIKE DOMAIN-CONTAINING PROTEIN"/>
    <property type="match status" value="1"/>
</dbReference>
<dbReference type="PANTHER" id="PTHR38048">
    <property type="entry name" value="EXPRESSED PROTEIN"/>
    <property type="match status" value="1"/>
</dbReference>
<proteinExistence type="predicted"/>
<feature type="domain" description="Hemerythrin-like" evidence="1">
    <location>
        <begin position="5"/>
        <end position="137"/>
    </location>
</feature>
<protein>
    <recommendedName>
        <fullName evidence="1">Hemerythrin-like domain-containing protein</fullName>
    </recommendedName>
</protein>